<gene>
    <name evidence="5" type="ORF">DI536_30360</name>
</gene>
<feature type="signal peptide" evidence="4">
    <location>
        <begin position="1"/>
        <end position="18"/>
    </location>
</feature>
<dbReference type="PANTHER" id="PTHR44227:SF3">
    <property type="entry name" value="PROTEIN O-MANNOSYL-TRANSFERASE TMTC4"/>
    <property type="match status" value="1"/>
</dbReference>
<keyword evidence="4" id="KW-0732">Signal</keyword>
<protein>
    <submittedName>
        <fullName evidence="5">Uncharacterized protein</fullName>
    </submittedName>
</protein>
<evidence type="ECO:0000313" key="6">
    <source>
        <dbReference type="Proteomes" id="UP000249061"/>
    </source>
</evidence>
<dbReference type="Gene3D" id="1.25.40.10">
    <property type="entry name" value="Tetratricopeptide repeat domain"/>
    <property type="match status" value="1"/>
</dbReference>
<evidence type="ECO:0000256" key="1">
    <source>
        <dbReference type="ARBA" id="ARBA00022737"/>
    </source>
</evidence>
<keyword evidence="3" id="KW-0812">Transmembrane</keyword>
<proteinExistence type="predicted"/>
<name>A0A2W5SXA2_9BACT</name>
<comment type="caution">
    <text evidence="5">The sequence shown here is derived from an EMBL/GenBank/DDBJ whole genome shotgun (WGS) entry which is preliminary data.</text>
</comment>
<feature type="transmembrane region" description="Helical" evidence="3">
    <location>
        <begin position="268"/>
        <end position="285"/>
    </location>
</feature>
<reference evidence="5 6" key="1">
    <citation type="submission" date="2017-08" db="EMBL/GenBank/DDBJ databases">
        <title>Infants hospitalized years apart are colonized by the same room-sourced microbial strains.</title>
        <authorList>
            <person name="Brooks B."/>
            <person name="Olm M.R."/>
            <person name="Firek B.A."/>
            <person name="Baker R."/>
            <person name="Thomas B.C."/>
            <person name="Morowitz M.J."/>
            <person name="Banfield J.F."/>
        </authorList>
    </citation>
    <scope>NUCLEOTIDE SEQUENCE [LARGE SCALE GENOMIC DNA]</scope>
    <source>
        <strain evidence="5">S2_003_000_R2_14</strain>
    </source>
</reference>
<dbReference type="Proteomes" id="UP000249061">
    <property type="component" value="Unassembled WGS sequence"/>
</dbReference>
<keyword evidence="2" id="KW-0802">TPR repeat</keyword>
<accession>A0A2W5SXA2</accession>
<feature type="transmembrane region" description="Helical" evidence="3">
    <location>
        <begin position="204"/>
        <end position="220"/>
    </location>
</feature>
<dbReference type="InterPro" id="IPR011990">
    <property type="entry name" value="TPR-like_helical_dom_sf"/>
</dbReference>
<feature type="transmembrane region" description="Helical" evidence="3">
    <location>
        <begin position="85"/>
        <end position="106"/>
    </location>
</feature>
<keyword evidence="3" id="KW-1133">Transmembrane helix</keyword>
<dbReference type="SUPFAM" id="SSF48452">
    <property type="entry name" value="TPR-like"/>
    <property type="match status" value="1"/>
</dbReference>
<keyword evidence="3" id="KW-0472">Membrane</keyword>
<evidence type="ECO:0000256" key="3">
    <source>
        <dbReference type="SAM" id="Phobius"/>
    </source>
</evidence>
<evidence type="ECO:0000256" key="2">
    <source>
        <dbReference type="ARBA" id="ARBA00022803"/>
    </source>
</evidence>
<feature type="chain" id="PRO_5015964697" evidence="4">
    <location>
        <begin position="19"/>
        <end position="581"/>
    </location>
</feature>
<feature type="transmembrane region" description="Helical" evidence="3">
    <location>
        <begin position="136"/>
        <end position="155"/>
    </location>
</feature>
<feature type="transmembrane region" description="Helical" evidence="3">
    <location>
        <begin position="162"/>
        <end position="184"/>
    </location>
</feature>
<evidence type="ECO:0000313" key="5">
    <source>
        <dbReference type="EMBL" id="PZR06377.1"/>
    </source>
</evidence>
<organism evidence="5 6">
    <name type="scientific">Archangium gephyra</name>
    <dbReference type="NCBI Taxonomy" id="48"/>
    <lineage>
        <taxon>Bacteria</taxon>
        <taxon>Pseudomonadati</taxon>
        <taxon>Myxococcota</taxon>
        <taxon>Myxococcia</taxon>
        <taxon>Myxococcales</taxon>
        <taxon>Cystobacterineae</taxon>
        <taxon>Archangiaceae</taxon>
        <taxon>Archangium</taxon>
    </lineage>
</organism>
<feature type="transmembrane region" description="Helical" evidence="3">
    <location>
        <begin position="346"/>
        <end position="363"/>
    </location>
</feature>
<dbReference type="AlphaFoldDB" id="A0A2W5SXA2"/>
<keyword evidence="1" id="KW-0677">Repeat</keyword>
<evidence type="ECO:0000256" key="4">
    <source>
        <dbReference type="SAM" id="SignalP"/>
    </source>
</evidence>
<feature type="transmembrane region" description="Helical" evidence="3">
    <location>
        <begin position="113"/>
        <end position="130"/>
    </location>
</feature>
<dbReference type="EMBL" id="QFQP01000038">
    <property type="protein sequence ID" value="PZR06377.1"/>
    <property type="molecule type" value="Genomic_DNA"/>
</dbReference>
<sequence>MLLWCLALLPVLAAYANAVDVGFMWDDRVLIEQNAELHTLHAPWSYLTRSFWQHAFLHGQGHAFYRPLVTYSLALDWAVGGGSPSWFHVTNVGLHLTVCTLVFVLARRRGASGLGAMVATMFFGVMPRLTESVTWVVGRTDVLATLGALCAVWLAEQKRGRWFAPFALFLALMAKEVAIIGVALVFADAALRVREKKSSPRDELPMLGGMVLAVVAWWLFRAQVPSNQPLRLHDAQTFFAGLGHYAWMTLTPWNPVAQIGFVLEPERWAVALGVVATVVVTALAFKWWRSATPWRALWLLGAAGGVVIVSVVVLTVYTLASDRFLYLPFALSAVVLAQWRWPRPALIIAVVASLALAVVTWKHNELWANPLRFWTEVKHTSSPKNPGALAGLGDALYDLNRFEDAKPLYEQAEAQRADEAHSPTRLSLASVDSRLGNDAAAIARLDAILRAEPDWKRAAYALVLFHARAGDFVAADQALKNARARFGDDDVLQSFAKMLEEVPPKFGSEQVIERARGLHALEATRKAEREYLTLLDDPAHRDEAAKWLVIFGSEASARRAVEATGDAAMQAEYDDRFPREL</sequence>
<dbReference type="PANTHER" id="PTHR44227">
    <property type="match status" value="1"/>
</dbReference>
<feature type="transmembrane region" description="Helical" evidence="3">
    <location>
        <begin position="297"/>
        <end position="317"/>
    </location>
</feature>
<dbReference type="InterPro" id="IPR052346">
    <property type="entry name" value="O-mannosyl-transferase_TMTC"/>
</dbReference>